<dbReference type="InterPro" id="IPR016024">
    <property type="entry name" value="ARM-type_fold"/>
</dbReference>
<evidence type="ECO:0000256" key="9">
    <source>
        <dbReference type="SAM" id="MobiDB-lite"/>
    </source>
</evidence>
<dbReference type="AlphaFoldDB" id="A0A498MXN1"/>
<dbReference type="InterPro" id="IPR051149">
    <property type="entry name" value="Spindly/BICDR_Dynein_Adapter"/>
</dbReference>
<keyword evidence="2 8" id="KW-0132">Cell division</keyword>
<feature type="coiled-coil region" evidence="8">
    <location>
        <begin position="1"/>
        <end position="60"/>
    </location>
</feature>
<dbReference type="Pfam" id="PF08609">
    <property type="entry name" value="Fes1"/>
    <property type="match status" value="1"/>
</dbReference>
<dbReference type="GO" id="GO:0000922">
    <property type="term" value="C:spindle pole"/>
    <property type="evidence" value="ECO:0007669"/>
    <property type="project" value="TreeGrafter"/>
</dbReference>
<evidence type="ECO:0007829" key="13">
    <source>
        <dbReference type="PeptideAtlas" id="A0A498MXN1"/>
    </source>
</evidence>
<evidence type="ECO:0000256" key="6">
    <source>
        <dbReference type="ARBA" id="ARBA00023306"/>
    </source>
</evidence>
<keyword evidence="7 8" id="KW-0137">Centromere</keyword>
<feature type="coiled-coil region" evidence="8">
    <location>
        <begin position="268"/>
        <end position="347"/>
    </location>
</feature>
<keyword evidence="1 8" id="KW-0158">Chromosome</keyword>
<dbReference type="Gene3D" id="1.25.10.10">
    <property type="entry name" value="Leucine-rich Repeat Variant"/>
    <property type="match status" value="1"/>
</dbReference>
<evidence type="ECO:0000259" key="10">
    <source>
        <dbReference type="Pfam" id="PF08609"/>
    </source>
</evidence>
<feature type="coiled-coil region" evidence="8">
    <location>
        <begin position="101"/>
        <end position="135"/>
    </location>
</feature>
<dbReference type="PANTHER" id="PTHR32123:SF9">
    <property type="entry name" value="PROTEIN SPINDLY"/>
    <property type="match status" value="1"/>
</dbReference>
<feature type="compositionally biased region" description="Basic and acidic residues" evidence="9">
    <location>
        <begin position="498"/>
        <end position="516"/>
    </location>
</feature>
<feature type="domain" description="Nucleotide exchange factor Fes1" evidence="10">
    <location>
        <begin position="641"/>
        <end position="714"/>
    </location>
</feature>
<evidence type="ECO:0000256" key="2">
    <source>
        <dbReference type="ARBA" id="ARBA00022618"/>
    </source>
</evidence>
<comment type="subcellular location">
    <subcellularLocation>
        <location evidence="8">Chromosome</location>
        <location evidence="8">Centromere</location>
        <location evidence="8">Kinetochore</location>
    </subcellularLocation>
</comment>
<dbReference type="STRING" id="84645.A0A498MXN1"/>
<reference evidence="11 12" key="1">
    <citation type="submission" date="2018-03" db="EMBL/GenBank/DDBJ databases">
        <title>Draft genome sequence of Rohu Carp (Labeo rohita).</title>
        <authorList>
            <person name="Das P."/>
            <person name="Kushwaha B."/>
            <person name="Joshi C.G."/>
            <person name="Kumar D."/>
            <person name="Nagpure N.S."/>
            <person name="Sahoo L."/>
            <person name="Das S.P."/>
            <person name="Bit A."/>
            <person name="Patnaik S."/>
            <person name="Meher P.K."/>
            <person name="Jayasankar P."/>
            <person name="Koringa P.G."/>
            <person name="Patel N.V."/>
            <person name="Hinsu A.T."/>
            <person name="Kumar R."/>
            <person name="Pandey M."/>
            <person name="Agarwal S."/>
            <person name="Srivastava S."/>
            <person name="Singh M."/>
            <person name="Iquebal M.A."/>
            <person name="Jaiswal S."/>
            <person name="Angadi U.B."/>
            <person name="Kumar N."/>
            <person name="Raza M."/>
            <person name="Shah T.M."/>
            <person name="Rai A."/>
            <person name="Jena J.K."/>
        </authorList>
    </citation>
    <scope>NUCLEOTIDE SEQUENCE [LARGE SCALE GENOMIC DNA]</scope>
    <source>
        <strain evidence="11">DASCIFA01</strain>
        <tissue evidence="11">Testis</tissue>
    </source>
</reference>
<comment type="function">
    <text evidence="8">Required for the localization of dynein and dynactin to the mitotic kintochore. Dynein is believed to control the initial lateral interaction between the kinetochore and spindle microtubules and to facilitate the subsequent formation of end-on kinetochore-microtubule attachments mediated by the NDC80 complex.</text>
</comment>
<evidence type="ECO:0000256" key="8">
    <source>
        <dbReference type="HAMAP-Rule" id="MF_03041"/>
    </source>
</evidence>
<proteinExistence type="evidence at protein level"/>
<feature type="compositionally biased region" description="Basic and acidic residues" evidence="9">
    <location>
        <begin position="439"/>
        <end position="449"/>
    </location>
</feature>
<dbReference type="GO" id="GO:0000132">
    <property type="term" value="P:establishment of mitotic spindle orientation"/>
    <property type="evidence" value="ECO:0007669"/>
    <property type="project" value="TreeGrafter"/>
</dbReference>
<evidence type="ECO:0000313" key="12">
    <source>
        <dbReference type="Proteomes" id="UP000290572"/>
    </source>
</evidence>
<evidence type="ECO:0000313" key="11">
    <source>
        <dbReference type="EMBL" id="RXN26779.1"/>
    </source>
</evidence>
<comment type="similarity">
    <text evidence="8">Belongs to the Spindly family.</text>
</comment>
<feature type="compositionally biased region" description="Basic and acidic residues" evidence="9">
    <location>
        <begin position="535"/>
        <end position="547"/>
    </location>
</feature>
<feature type="compositionally biased region" description="Basic and acidic residues" evidence="9">
    <location>
        <begin position="413"/>
        <end position="424"/>
    </location>
</feature>
<keyword evidence="3 8" id="KW-0498">Mitosis</keyword>
<dbReference type="EMBL" id="QBIY01012131">
    <property type="protein sequence ID" value="RXN26779.1"/>
    <property type="molecule type" value="Genomic_DNA"/>
</dbReference>
<feature type="coiled-coil region" evidence="8">
    <location>
        <begin position="178"/>
        <end position="237"/>
    </location>
</feature>
<dbReference type="GO" id="GO:0000940">
    <property type="term" value="C:outer kinetochore"/>
    <property type="evidence" value="ECO:0007669"/>
    <property type="project" value="UniProtKB-UniRule"/>
</dbReference>
<dbReference type="GO" id="GO:0034501">
    <property type="term" value="P:protein localization to kinetochore"/>
    <property type="evidence" value="ECO:0007669"/>
    <property type="project" value="UniProtKB-UniRule"/>
</dbReference>
<feature type="region of interest" description="Disordered" evidence="9">
    <location>
        <begin position="396"/>
        <end position="558"/>
    </location>
</feature>
<comment type="caution">
    <text evidence="11">The sequence shown here is derived from an EMBL/GenBank/DDBJ whole genome shotgun (WGS) entry which is preliminary data.</text>
</comment>
<dbReference type="InterPro" id="IPR011989">
    <property type="entry name" value="ARM-like"/>
</dbReference>
<gene>
    <name evidence="8" type="primary">SPDL1</name>
    <name evidence="8" type="synonym">CCDC99</name>
    <name evidence="11" type="ORF">ROHU_005511</name>
</gene>
<dbReference type="GO" id="GO:0007080">
    <property type="term" value="P:mitotic metaphase chromosome alignment"/>
    <property type="evidence" value="ECO:0007669"/>
    <property type="project" value="TreeGrafter"/>
</dbReference>
<evidence type="ECO:0000256" key="5">
    <source>
        <dbReference type="ARBA" id="ARBA00023054"/>
    </source>
</evidence>
<dbReference type="InterPro" id="IPR013918">
    <property type="entry name" value="Nucleotide_exch_fac_Fes1"/>
</dbReference>
<dbReference type="InterPro" id="IPR028593">
    <property type="entry name" value="SPDLY_chordates"/>
</dbReference>
<dbReference type="SUPFAM" id="SSF48371">
    <property type="entry name" value="ARM repeat"/>
    <property type="match status" value="1"/>
</dbReference>
<keyword evidence="5 8" id="KW-0175">Coiled coil</keyword>
<name>A0A498MXN1_LABRO</name>
<dbReference type="Proteomes" id="UP000290572">
    <property type="component" value="Unassembled WGS sequence"/>
</dbReference>
<keyword evidence="12" id="KW-1185">Reference proteome</keyword>
<feature type="compositionally biased region" description="Basic and acidic residues" evidence="9">
    <location>
        <begin position="470"/>
        <end position="479"/>
    </location>
</feature>
<dbReference type="GO" id="GO:0051301">
    <property type="term" value="P:cell division"/>
    <property type="evidence" value="ECO:0007669"/>
    <property type="project" value="UniProtKB-KW"/>
</dbReference>
<dbReference type="HAMAP" id="MF_03041">
    <property type="entry name" value="SPDLY"/>
    <property type="match status" value="1"/>
</dbReference>
<evidence type="ECO:0000256" key="4">
    <source>
        <dbReference type="ARBA" id="ARBA00022838"/>
    </source>
</evidence>
<organism evidence="11 12">
    <name type="scientific">Labeo rohita</name>
    <name type="common">Indian major carp</name>
    <name type="synonym">Cyprinus rohita</name>
    <dbReference type="NCBI Taxonomy" id="84645"/>
    <lineage>
        <taxon>Eukaryota</taxon>
        <taxon>Metazoa</taxon>
        <taxon>Chordata</taxon>
        <taxon>Craniata</taxon>
        <taxon>Vertebrata</taxon>
        <taxon>Euteleostomi</taxon>
        <taxon>Actinopterygii</taxon>
        <taxon>Neopterygii</taxon>
        <taxon>Teleostei</taxon>
        <taxon>Ostariophysi</taxon>
        <taxon>Cypriniformes</taxon>
        <taxon>Cyprinidae</taxon>
        <taxon>Labeoninae</taxon>
        <taxon>Labeonini</taxon>
        <taxon>Labeo</taxon>
    </lineage>
</organism>
<keyword evidence="13" id="KW-1267">Proteomics identification</keyword>
<evidence type="ECO:0000256" key="3">
    <source>
        <dbReference type="ARBA" id="ARBA00022776"/>
    </source>
</evidence>
<evidence type="ECO:0000256" key="7">
    <source>
        <dbReference type="ARBA" id="ARBA00023328"/>
    </source>
</evidence>
<dbReference type="GO" id="GO:0007094">
    <property type="term" value="P:mitotic spindle assembly checkpoint signaling"/>
    <property type="evidence" value="ECO:0007669"/>
    <property type="project" value="InterPro"/>
</dbReference>
<keyword evidence="4 8" id="KW-0995">Kinetochore</keyword>
<feature type="compositionally biased region" description="Acidic residues" evidence="9">
    <location>
        <begin position="548"/>
        <end position="558"/>
    </location>
</feature>
<dbReference type="PANTHER" id="PTHR32123">
    <property type="entry name" value="BICD FAMILY-LIKE CARGO ADAPTER"/>
    <property type="match status" value="1"/>
</dbReference>
<dbReference type="GO" id="GO:0043515">
    <property type="term" value="F:kinetochore binding"/>
    <property type="evidence" value="ECO:0007669"/>
    <property type="project" value="UniProtKB-UniRule"/>
</dbReference>
<accession>A0A498MXN1</accession>
<sequence length="898" mass="103178">MSDLEDEIKVLRRKVQEGEEALQRAGQYGLQLLDDKMDLHNKLEEQRIEMSNVIEVLEQEKYSLQREAELKARMLESLRSEFDLVKNQQKHQMEQQQTLLERNHALELSDLKNKLEKIKTDLEEAQLAEKQMRHKLDLQSETLNSKTEELRVLTERANETMSSEILELQMQKIDMESAMKAREANQDLQIQLEQVLQQAQDPNSKGNSLFSEVEDKRAEMERQLNSMKRQHDSLQKQHALTKQHMHRMKMQIATLMQLQGNRADPAQLERLQFMLSDKNNEIESLMMKVRELEKEKMTVKDHHPPAPSKEGELMDETYYTDLLKMQLSNSKKDAEKLKDELSMARMKALSESQRVLELERKLFGTEQALKQRHSDNMRLQVKLEELKMKYTPNEVNKAQVQKRRREKFPVAVQEEKSAPSKEETATMDTEPCKGSSENTEEKTLSHPIEKPVVIPLQPAQPTEPNPVMPRESKSVRICEDPPVCIPDAPRSPVSDSNSKNEDQTHQSSEEEENWRTERKRKNNILATQSPTALSIKEDSDDHSKGEETLLEDEDTEDLEVFRPTDKWQTLKPGHAVPAGSHVRLNLQTGQREVKMGEEEDLKYWRDGNRQGMMNMQSPSFTADELKEALKKFKEGMDDPVDTKQDEDAVRAKYRPIEELKKDMEALDMLVETDVQVMRRLLNQFNNTNSTTEEKVTALLDLEYLVHQVDNAQNLVSMGGMQLLINALNNTDIRLQESAAFVLGSAVSGNPSVQVVAIEGGALQKLLTLLATQRPITELISQVGMDVIPDSSHQERLRQYAEISLLPILVEQGWCSLVPELLASPEHDYREKALRTLLAMMAQCQTQYKQNPALTASLSELQQQYQELVLTEQDVGEQDGYFGEILALVDSMVVKMQQV</sequence>
<keyword evidence="6 8" id="KW-0131">Cell cycle</keyword>
<protein>
    <recommendedName>
        <fullName evidence="8">Protein Spindly</fullName>
    </recommendedName>
    <alternativeName>
        <fullName evidence="8">Coiled-coil domain-containing protein 99</fullName>
    </alternativeName>
    <alternativeName>
        <fullName evidence="8">Spindle apparatus coiled-coil domain-containing protein 1</fullName>
    </alternativeName>
</protein>
<evidence type="ECO:0000256" key="1">
    <source>
        <dbReference type="ARBA" id="ARBA00022454"/>
    </source>
</evidence>